<sequence>MQGMTPMVKLLLIKLRPFLVLSNLVLTGCSTWINNVQVQTLTKNYCAPNVTYKSIPVQVIPSADSIRLSTIFSAHDFVLVKYLNLSPTIIAYLNNPDNTPLKLVAKQKITDQCMLFETELNAIAAELDCNGERIDKLAAYIDELNSNRQTRLTVASILLGAVTAVTATTIKNDKLNNGLSIAGGVGTSVLGFMTLNPKGRRVRMHMERNMLQSIWFQNNTAQIYPASVWGILSEKRFSNSENLSLLETTRQRWLKYGLDDQLNSPQEKLYFREGGVFIAEELHNLANMHNELQATIRSIQQDMRSLMQTLSTLD</sequence>
<dbReference type="AlphaFoldDB" id="A0A363NZF8"/>
<dbReference type="Proteomes" id="UP000250831">
    <property type="component" value="Unassembled WGS sequence"/>
</dbReference>
<evidence type="ECO:0000313" key="2">
    <source>
        <dbReference type="EMBL" id="PUV26205.1"/>
    </source>
</evidence>
<accession>A0A363NZF8</accession>
<comment type="caution">
    <text evidence="2">The sequence shown here is derived from an EMBL/GenBank/DDBJ whole genome shotgun (WGS) entry which is preliminary data.</text>
</comment>
<organism evidence="2 3">
    <name type="scientific">Sphingobacterium athyrii</name>
    <dbReference type="NCBI Taxonomy" id="2152717"/>
    <lineage>
        <taxon>Bacteria</taxon>
        <taxon>Pseudomonadati</taxon>
        <taxon>Bacteroidota</taxon>
        <taxon>Sphingobacteriia</taxon>
        <taxon>Sphingobacteriales</taxon>
        <taxon>Sphingobacteriaceae</taxon>
        <taxon>Sphingobacterium</taxon>
    </lineage>
</organism>
<evidence type="ECO:0000313" key="3">
    <source>
        <dbReference type="Proteomes" id="UP000250831"/>
    </source>
</evidence>
<protein>
    <submittedName>
        <fullName evidence="2">Uncharacterized protein</fullName>
    </submittedName>
</protein>
<name>A0A363NZF8_9SPHI</name>
<gene>
    <name evidence="2" type="ORF">DCO56_04405</name>
</gene>
<proteinExistence type="predicted"/>
<feature type="coiled-coil region" evidence="1">
    <location>
        <begin position="282"/>
        <end position="309"/>
    </location>
</feature>
<keyword evidence="3" id="KW-1185">Reference proteome</keyword>
<keyword evidence="1" id="KW-0175">Coiled coil</keyword>
<evidence type="ECO:0000256" key="1">
    <source>
        <dbReference type="SAM" id="Coils"/>
    </source>
</evidence>
<reference evidence="2 3" key="1">
    <citation type="submission" date="2018-04" db="EMBL/GenBank/DDBJ databases">
        <title>Sphingobacterium sp. M46 Genome.</title>
        <authorList>
            <person name="Cheng J."/>
            <person name="Li Y."/>
        </authorList>
    </citation>
    <scope>NUCLEOTIDE SEQUENCE [LARGE SCALE GENOMIC DNA]</scope>
    <source>
        <strain evidence="2 3">M46</strain>
    </source>
</reference>
<dbReference type="OrthoDB" id="836646at2"/>
<dbReference type="EMBL" id="QCXX01000001">
    <property type="protein sequence ID" value="PUV26205.1"/>
    <property type="molecule type" value="Genomic_DNA"/>
</dbReference>